<evidence type="ECO:0000256" key="1">
    <source>
        <dbReference type="SAM" id="MobiDB-lite"/>
    </source>
</evidence>
<feature type="signal peptide" evidence="2">
    <location>
        <begin position="1"/>
        <end position="21"/>
    </location>
</feature>
<name>A0ABV6Z3B7_UNCC1</name>
<evidence type="ECO:0000313" key="4">
    <source>
        <dbReference type="Proteomes" id="UP001594351"/>
    </source>
</evidence>
<evidence type="ECO:0000256" key="2">
    <source>
        <dbReference type="SAM" id="SignalP"/>
    </source>
</evidence>
<keyword evidence="4" id="KW-1185">Reference proteome</keyword>
<protein>
    <submittedName>
        <fullName evidence="3">Uncharacterized protein</fullName>
    </submittedName>
</protein>
<gene>
    <name evidence="3" type="ORF">ACFL27_22250</name>
</gene>
<proteinExistence type="predicted"/>
<reference evidence="3 4" key="1">
    <citation type="submission" date="2024-09" db="EMBL/GenBank/DDBJ databases">
        <title>Laminarin stimulates single cell rates of sulfate reduction while oxygen inhibits transcriptomic activity in coastal marine sediment.</title>
        <authorList>
            <person name="Lindsay M."/>
            <person name="Orcutt B."/>
            <person name="Emerson D."/>
            <person name="Stepanauskas R."/>
            <person name="D'Angelo T."/>
        </authorList>
    </citation>
    <scope>NUCLEOTIDE SEQUENCE [LARGE SCALE GENOMIC DNA]</scope>
    <source>
        <strain evidence="3">SAG AM-311-K15</strain>
    </source>
</reference>
<dbReference type="Proteomes" id="UP001594351">
    <property type="component" value="Unassembled WGS sequence"/>
</dbReference>
<organism evidence="3 4">
    <name type="scientific">candidate division CSSED10-310 bacterium</name>
    <dbReference type="NCBI Taxonomy" id="2855610"/>
    <lineage>
        <taxon>Bacteria</taxon>
        <taxon>Bacteria division CSSED10-310</taxon>
    </lineage>
</organism>
<comment type="caution">
    <text evidence="3">The sequence shown here is derived from an EMBL/GenBank/DDBJ whole genome shotgun (WGS) entry which is preliminary data.</text>
</comment>
<accession>A0ABV6Z3B7</accession>
<evidence type="ECO:0000313" key="3">
    <source>
        <dbReference type="EMBL" id="MFC1852930.1"/>
    </source>
</evidence>
<dbReference type="EMBL" id="JBHPBY010000391">
    <property type="protein sequence ID" value="MFC1852930.1"/>
    <property type="molecule type" value="Genomic_DNA"/>
</dbReference>
<feature type="region of interest" description="Disordered" evidence="1">
    <location>
        <begin position="198"/>
        <end position="224"/>
    </location>
</feature>
<sequence length="277" mass="32195">MKKVALIITFFLLLSPSPVLSVGKDFAVPCKVRIDQGEQVISRWKDCLYTFRVEVISDDAGRKPHHFRDGKPFIYARPGERYRVRIHNPLPVRVAANLTIDGLNSITGSPCKPANGRKWIIEPHSYVDIKGWQVSYREARRFYFTSKAESYARWRSNKWGKDLTVNCGVIGVAYFWSRQELENYQNRYTTIYPESEYAEKSKRIRPPAPDQPQAGTGMGEQESHPVQEIHFDYDSGMYRIDQAVMIYYDFPKKYTYDGPMPFEQPEPGDFAPEQPYR</sequence>
<feature type="chain" id="PRO_5046319752" evidence="2">
    <location>
        <begin position="22"/>
        <end position="277"/>
    </location>
</feature>
<keyword evidence="2" id="KW-0732">Signal</keyword>